<gene>
    <name evidence="2" type="primary">mRpL39</name>
    <name evidence="2" type="ORF">EVAR_81383_1</name>
</gene>
<protein>
    <submittedName>
        <fullName evidence="2">39S ribosomal protein L39, mitochondrial</fullName>
    </submittedName>
</protein>
<dbReference type="PANTHER" id="PTHR11451">
    <property type="entry name" value="THREONINE-TRNA LIGASE"/>
    <property type="match status" value="1"/>
</dbReference>
<keyword evidence="2" id="KW-0689">Ribosomal protein</keyword>
<dbReference type="Gene3D" id="3.30.980.10">
    <property type="entry name" value="Threonyl-trna Synthetase, Chain A, domain 2"/>
    <property type="match status" value="1"/>
</dbReference>
<dbReference type="Proteomes" id="UP000299102">
    <property type="component" value="Unassembled WGS sequence"/>
</dbReference>
<comment type="caution">
    <text evidence="2">The sequence shown here is derived from an EMBL/GenBank/DDBJ whole genome shotgun (WGS) entry which is preliminary data.</text>
</comment>
<evidence type="ECO:0000313" key="2">
    <source>
        <dbReference type="EMBL" id="GBP49764.1"/>
    </source>
</evidence>
<dbReference type="GO" id="GO:0000166">
    <property type="term" value="F:nucleotide binding"/>
    <property type="evidence" value="ECO:0007669"/>
    <property type="project" value="InterPro"/>
</dbReference>
<dbReference type="Gene3D" id="3.10.20.30">
    <property type="match status" value="1"/>
</dbReference>
<accession>A0A4C1WI33</accession>
<dbReference type="GO" id="GO:0005840">
    <property type="term" value="C:ribosome"/>
    <property type="evidence" value="ECO:0007669"/>
    <property type="project" value="UniProtKB-KW"/>
</dbReference>
<dbReference type="GO" id="GO:0004829">
    <property type="term" value="F:threonine-tRNA ligase activity"/>
    <property type="evidence" value="ECO:0007669"/>
    <property type="project" value="TreeGrafter"/>
</dbReference>
<evidence type="ECO:0000313" key="3">
    <source>
        <dbReference type="Proteomes" id="UP000299102"/>
    </source>
</evidence>
<sequence>MDLVDTAVVATAAHSGRRRCPPLNGYFNDYGFFGNVVLKKKEIMICEKTHDRFHKEKSDMYIPEQLFLWRKNNKKKQEVNLMENRITQMKQEFDHIMGKVSTKVCQHNTARRRCQDVQRRVWLLQNLSSELSKRLESLLTTRDIAQTLGPTIHHREVDIEKCLSLLSKNTHLNKSPDFISVTSGVNNSVESEIEDQLRLLVNNDGGQLWSELTRRRAALVDKLSMANANVAQRDAICDHGTSSKAVLTENYALYTLLSLDTLKNRIQIKNLHENLAGTISNFDNIMSSESRELLVLRCERVRADARVAALRVQYELLANAQGPFKMCYNGETSSPETVRRHIVKIHRDMEVKRDELNKLLCALSKIDIKIQNVKENLQIIFRGFQKDQPVLEYNLSQNIAPKLEDAEKNLDTIKKTLKENISKLQKVTKIIQHSQDNLKFWKENEFKKYISDKRTIDGNTYGVAHRTKLCRSELAVNDILQVLRSPIHLRRVPILRHRDAFVTNFIAAKLRLLSTQEAVERRNHLFNLEKKRQLEKIGRIEKIEVKYKGLPNNATLIMNKDISTPFDCAKHLSEWHMDTSALALLDDTLFWDMHRPLTQSCTLELQSFTTSEPRTVNKAFWRTCSLVLGACATVAFKDHIMVKLHSFPGPDNLPDLPSWQPTDQEMRTLSAEYVKLCRKSSPIERLEVYEDLALEMFKENEHKSKQIPNIARADGSSEDGLKQLYRFQGVALPTGIILNHFAYGILENRAKKLNPSWNPFNPFSTYEDTHLQHTATAQS</sequence>
<dbReference type="EMBL" id="BGZK01000552">
    <property type="protein sequence ID" value="GBP49764.1"/>
    <property type="molecule type" value="Genomic_DNA"/>
</dbReference>
<evidence type="ECO:0000256" key="1">
    <source>
        <dbReference type="ARBA" id="ARBA00022917"/>
    </source>
</evidence>
<dbReference type="SUPFAM" id="SSF55186">
    <property type="entry name" value="ThrRS/AlaRS common domain"/>
    <property type="match status" value="1"/>
</dbReference>
<dbReference type="InterPro" id="IPR018163">
    <property type="entry name" value="Thr/Ala-tRNA-synth_IIc_edit"/>
</dbReference>
<keyword evidence="2" id="KW-0687">Ribonucleoprotein</keyword>
<proteinExistence type="predicted"/>
<keyword evidence="3" id="KW-1185">Reference proteome</keyword>
<dbReference type="InterPro" id="IPR012675">
    <property type="entry name" value="Beta-grasp_dom_sf"/>
</dbReference>
<dbReference type="PANTHER" id="PTHR11451:SF44">
    <property type="entry name" value="THREONINE--TRNA LIGASE, CHLOROPLASTIC_MITOCHONDRIAL 2"/>
    <property type="match status" value="1"/>
</dbReference>
<name>A0A4C1WI33_EUMVA</name>
<dbReference type="GO" id="GO:0005739">
    <property type="term" value="C:mitochondrion"/>
    <property type="evidence" value="ECO:0007669"/>
    <property type="project" value="TreeGrafter"/>
</dbReference>
<dbReference type="OrthoDB" id="5870821at2759"/>
<dbReference type="STRING" id="151549.A0A4C1WI33"/>
<dbReference type="AlphaFoldDB" id="A0A4C1WI33"/>
<organism evidence="2 3">
    <name type="scientific">Eumeta variegata</name>
    <name type="common">Bagworm moth</name>
    <name type="synonym">Eumeta japonica</name>
    <dbReference type="NCBI Taxonomy" id="151549"/>
    <lineage>
        <taxon>Eukaryota</taxon>
        <taxon>Metazoa</taxon>
        <taxon>Ecdysozoa</taxon>
        <taxon>Arthropoda</taxon>
        <taxon>Hexapoda</taxon>
        <taxon>Insecta</taxon>
        <taxon>Pterygota</taxon>
        <taxon>Neoptera</taxon>
        <taxon>Endopterygota</taxon>
        <taxon>Lepidoptera</taxon>
        <taxon>Glossata</taxon>
        <taxon>Ditrysia</taxon>
        <taxon>Tineoidea</taxon>
        <taxon>Psychidae</taxon>
        <taxon>Oiketicinae</taxon>
        <taxon>Eumeta</taxon>
    </lineage>
</organism>
<dbReference type="GO" id="GO:0006435">
    <property type="term" value="P:threonyl-tRNA aminoacylation"/>
    <property type="evidence" value="ECO:0007669"/>
    <property type="project" value="TreeGrafter"/>
</dbReference>
<dbReference type="CDD" id="cd01667">
    <property type="entry name" value="TGS_ThrRS"/>
    <property type="match status" value="1"/>
</dbReference>
<keyword evidence="1" id="KW-0648">Protein biosynthesis</keyword>
<reference evidence="2 3" key="1">
    <citation type="journal article" date="2019" name="Commun. Biol.">
        <title>The bagworm genome reveals a unique fibroin gene that provides high tensile strength.</title>
        <authorList>
            <person name="Kono N."/>
            <person name="Nakamura H."/>
            <person name="Ohtoshi R."/>
            <person name="Tomita M."/>
            <person name="Numata K."/>
            <person name="Arakawa K."/>
        </authorList>
    </citation>
    <scope>NUCLEOTIDE SEQUENCE [LARGE SCALE GENOMIC DNA]</scope>
</reference>